<dbReference type="GO" id="GO:0006508">
    <property type="term" value="P:proteolysis"/>
    <property type="evidence" value="ECO:0007669"/>
    <property type="project" value="UniProtKB-KW"/>
</dbReference>
<evidence type="ECO:0000256" key="9">
    <source>
        <dbReference type="ARBA" id="ARBA00023125"/>
    </source>
</evidence>
<dbReference type="InterPro" id="IPR036397">
    <property type="entry name" value="RNaseH_sf"/>
</dbReference>
<dbReference type="SUPFAM" id="SSF54160">
    <property type="entry name" value="Chromo domain-like"/>
    <property type="match status" value="1"/>
</dbReference>
<keyword evidence="5" id="KW-0460">Magnesium</keyword>
<gene>
    <name evidence="12" type="ORF">C2845_PM09G02070</name>
</gene>
<dbReference type="OrthoDB" id="781466at2759"/>
<dbReference type="PANTHER" id="PTHR37984:SF5">
    <property type="entry name" value="PROTEIN NYNRIN-LIKE"/>
    <property type="match status" value="1"/>
</dbReference>
<dbReference type="Pfam" id="PF17921">
    <property type="entry name" value="Integrase_H2C2"/>
    <property type="match status" value="1"/>
</dbReference>
<evidence type="ECO:0000259" key="11">
    <source>
        <dbReference type="PROSITE" id="PS50994"/>
    </source>
</evidence>
<keyword evidence="2" id="KW-0479">Metal-binding</keyword>
<dbReference type="InterPro" id="IPR001584">
    <property type="entry name" value="Integrase_cat-core"/>
</dbReference>
<dbReference type="InterPro" id="IPR016197">
    <property type="entry name" value="Chromo-like_dom_sf"/>
</dbReference>
<name>A0A3L6RY97_PANMI</name>
<dbReference type="FunFam" id="3.30.420.10:FF:000032">
    <property type="entry name" value="Retrovirus-related Pol polyprotein from transposon 297-like Protein"/>
    <property type="match status" value="1"/>
</dbReference>
<keyword evidence="8" id="KW-0548">Nucleotidyltransferase</keyword>
<evidence type="ECO:0000313" key="12">
    <source>
        <dbReference type="EMBL" id="RLN11966.1"/>
    </source>
</evidence>
<protein>
    <submittedName>
        <fullName evidence="12">Gag-pol</fullName>
    </submittedName>
</protein>
<evidence type="ECO:0000256" key="3">
    <source>
        <dbReference type="ARBA" id="ARBA00022750"/>
    </source>
</evidence>
<dbReference type="Proteomes" id="UP000275267">
    <property type="component" value="Unassembled WGS sequence"/>
</dbReference>
<dbReference type="PANTHER" id="PTHR37984">
    <property type="entry name" value="PROTEIN CBG26694"/>
    <property type="match status" value="1"/>
</dbReference>
<evidence type="ECO:0000256" key="2">
    <source>
        <dbReference type="ARBA" id="ARBA00022723"/>
    </source>
</evidence>
<dbReference type="GO" id="GO:0003887">
    <property type="term" value="F:DNA-directed DNA polymerase activity"/>
    <property type="evidence" value="ECO:0007669"/>
    <property type="project" value="UniProtKB-KW"/>
</dbReference>
<dbReference type="GO" id="GO:0015074">
    <property type="term" value="P:DNA integration"/>
    <property type="evidence" value="ECO:0007669"/>
    <property type="project" value="UniProtKB-KW"/>
</dbReference>
<dbReference type="GO" id="GO:0006310">
    <property type="term" value="P:DNA recombination"/>
    <property type="evidence" value="ECO:0007669"/>
    <property type="project" value="UniProtKB-KW"/>
</dbReference>
<dbReference type="EMBL" id="PQIB02000006">
    <property type="protein sequence ID" value="RLN11966.1"/>
    <property type="molecule type" value="Genomic_DNA"/>
</dbReference>
<dbReference type="InterPro" id="IPR043502">
    <property type="entry name" value="DNA/RNA_pol_sf"/>
</dbReference>
<dbReference type="GO" id="GO:0003964">
    <property type="term" value="F:RNA-directed DNA polymerase activity"/>
    <property type="evidence" value="ECO:0007669"/>
    <property type="project" value="UniProtKB-KW"/>
</dbReference>
<keyword evidence="1" id="KW-0645">Protease</keyword>
<evidence type="ECO:0000313" key="13">
    <source>
        <dbReference type="Proteomes" id="UP000275267"/>
    </source>
</evidence>
<comment type="caution">
    <text evidence="12">The sequence shown here is derived from an EMBL/GenBank/DDBJ whole genome shotgun (WGS) entry which is preliminary data.</text>
</comment>
<dbReference type="GO" id="GO:0046872">
    <property type="term" value="F:metal ion binding"/>
    <property type="evidence" value="ECO:0007669"/>
    <property type="project" value="UniProtKB-KW"/>
</dbReference>
<dbReference type="InterPro" id="IPR050951">
    <property type="entry name" value="Retrovirus_Pol_polyprotein"/>
</dbReference>
<keyword evidence="8" id="KW-0239">DNA-directed DNA polymerase</keyword>
<keyword evidence="9" id="KW-0238">DNA-binding</keyword>
<keyword evidence="10" id="KW-0233">DNA recombination</keyword>
<feature type="domain" description="Integrase catalytic" evidence="11">
    <location>
        <begin position="216"/>
        <end position="379"/>
    </location>
</feature>
<dbReference type="PROSITE" id="PS50994">
    <property type="entry name" value="INTEGRASE"/>
    <property type="match status" value="1"/>
</dbReference>
<dbReference type="InterPro" id="IPR056924">
    <property type="entry name" value="SH3_Tf2-1"/>
</dbReference>
<dbReference type="AlphaFoldDB" id="A0A3L6RY97"/>
<dbReference type="GO" id="GO:0003677">
    <property type="term" value="F:DNA binding"/>
    <property type="evidence" value="ECO:0007669"/>
    <property type="project" value="UniProtKB-KW"/>
</dbReference>
<dbReference type="Pfam" id="PF24626">
    <property type="entry name" value="SH3_Tf2-1"/>
    <property type="match status" value="1"/>
</dbReference>
<dbReference type="Gene3D" id="3.30.420.10">
    <property type="entry name" value="Ribonuclease H-like superfamily/Ribonuclease H"/>
    <property type="match status" value="1"/>
</dbReference>
<sequence length="581" mass="67945">MIGNMCQIFTDHKSLRYIFTQQDLNLRQRRWLELIKDYDLDIQYHPGKANVVADALSRKGQANMMIAQLMPQELCWEMARLNLGIVTQAEAITMEMEPTLEQEIRKGQLTDAKIKEIKIQIGLGKTKDFTEDEQETVWFRKRICVPEIDHLRELILKEAHDSAYSIHPGSTKMYQDLKERYWWYRLKRDVATHVALCDVCQRVKVEHQRPAGLLQPLKVPEWKWEEIGMDFIVGLPRTRDGYDSIWVIVDRLTKVAHFIPVKTTYTGAKLAELYMSRIVCLHGIPKKIVSDRGTQFTSRFWQKLHESMDTKLNFSSAYHPQTDGQTERTNQVLEDMLRACALKHGDSWDKSLPYAEFSYNNSYQASLKMAPFEALYGIKCRTPLYWNQTGESQVFGPEILQEADRQVQIIRDNLKTAQSRQKSYADTRRRELTFEVGDFVYLKVSPIRGLRRFKVKGKLSPCYIGPFQILERKGEVAYQLELPARLSDVHDVFHVSQLKKCLRVPEEQLPLEELDVQEDLTYAEHPVRILETSQRVTRNKVIKMCRVQWSHHSEEEATWEREDELVAEFPQMFPSPSQSRG</sequence>
<evidence type="ECO:0000256" key="5">
    <source>
        <dbReference type="ARBA" id="ARBA00022842"/>
    </source>
</evidence>
<dbReference type="SUPFAM" id="SSF56672">
    <property type="entry name" value="DNA/RNA polymerases"/>
    <property type="match status" value="1"/>
</dbReference>
<evidence type="ECO:0000256" key="4">
    <source>
        <dbReference type="ARBA" id="ARBA00022801"/>
    </source>
</evidence>
<accession>A0A3L6RY97</accession>
<evidence type="ECO:0000256" key="1">
    <source>
        <dbReference type="ARBA" id="ARBA00022670"/>
    </source>
</evidence>
<keyword evidence="13" id="KW-1185">Reference proteome</keyword>
<dbReference type="InterPro" id="IPR012337">
    <property type="entry name" value="RNaseH-like_sf"/>
</dbReference>
<keyword evidence="8" id="KW-0808">Transferase</keyword>
<evidence type="ECO:0000256" key="6">
    <source>
        <dbReference type="ARBA" id="ARBA00022908"/>
    </source>
</evidence>
<evidence type="ECO:0000256" key="10">
    <source>
        <dbReference type="ARBA" id="ARBA00023172"/>
    </source>
</evidence>
<dbReference type="STRING" id="4540.A0A3L6RY97"/>
<keyword evidence="4" id="KW-0378">Hydrolase</keyword>
<proteinExistence type="predicted"/>
<dbReference type="Gene3D" id="1.10.340.70">
    <property type="match status" value="1"/>
</dbReference>
<dbReference type="GO" id="GO:0004190">
    <property type="term" value="F:aspartic-type endopeptidase activity"/>
    <property type="evidence" value="ECO:0007669"/>
    <property type="project" value="UniProtKB-KW"/>
</dbReference>
<evidence type="ECO:0000256" key="8">
    <source>
        <dbReference type="ARBA" id="ARBA00022932"/>
    </source>
</evidence>
<keyword evidence="3" id="KW-0064">Aspartyl protease</keyword>
<reference evidence="13" key="1">
    <citation type="journal article" date="2019" name="Nat. Commun.">
        <title>The genome of broomcorn millet.</title>
        <authorList>
            <person name="Zou C."/>
            <person name="Miki D."/>
            <person name="Li D."/>
            <person name="Tang Q."/>
            <person name="Xiao L."/>
            <person name="Rajput S."/>
            <person name="Deng P."/>
            <person name="Jia W."/>
            <person name="Huang R."/>
            <person name="Zhang M."/>
            <person name="Sun Y."/>
            <person name="Hu J."/>
            <person name="Fu X."/>
            <person name="Schnable P.S."/>
            <person name="Li F."/>
            <person name="Zhang H."/>
            <person name="Feng B."/>
            <person name="Zhu X."/>
            <person name="Liu R."/>
            <person name="Schnable J.C."/>
            <person name="Zhu J.-K."/>
            <person name="Zhang H."/>
        </authorList>
    </citation>
    <scope>NUCLEOTIDE SEQUENCE [LARGE SCALE GENOMIC DNA]</scope>
</reference>
<dbReference type="SUPFAM" id="SSF53098">
    <property type="entry name" value="Ribonuclease H-like"/>
    <property type="match status" value="1"/>
</dbReference>
<organism evidence="12 13">
    <name type="scientific">Panicum miliaceum</name>
    <name type="common">Proso millet</name>
    <name type="synonym">Broomcorn millet</name>
    <dbReference type="NCBI Taxonomy" id="4540"/>
    <lineage>
        <taxon>Eukaryota</taxon>
        <taxon>Viridiplantae</taxon>
        <taxon>Streptophyta</taxon>
        <taxon>Embryophyta</taxon>
        <taxon>Tracheophyta</taxon>
        <taxon>Spermatophyta</taxon>
        <taxon>Magnoliopsida</taxon>
        <taxon>Liliopsida</taxon>
        <taxon>Poales</taxon>
        <taxon>Poaceae</taxon>
        <taxon>PACMAD clade</taxon>
        <taxon>Panicoideae</taxon>
        <taxon>Panicodae</taxon>
        <taxon>Paniceae</taxon>
        <taxon>Panicinae</taxon>
        <taxon>Panicum</taxon>
        <taxon>Panicum sect. Panicum</taxon>
    </lineage>
</organism>
<dbReference type="InterPro" id="IPR041588">
    <property type="entry name" value="Integrase_H2C2"/>
</dbReference>
<keyword evidence="7" id="KW-0695">RNA-directed DNA polymerase</keyword>
<evidence type="ECO:0000256" key="7">
    <source>
        <dbReference type="ARBA" id="ARBA00022918"/>
    </source>
</evidence>
<keyword evidence="6" id="KW-0229">DNA integration</keyword>